<keyword evidence="4 9" id="KW-0637">Prenyltransferase</keyword>
<dbReference type="InterPro" id="IPR002088">
    <property type="entry name" value="Prenyl_trans_a"/>
</dbReference>
<dbReference type="WBParaSite" id="TCLT_0000524701-mRNA-1">
    <property type="protein sequence ID" value="TCLT_0000524701-mRNA-1"/>
    <property type="gene ID" value="TCLT_0000524701"/>
</dbReference>
<dbReference type="AlphaFoldDB" id="A0A0N5CXV0"/>
<evidence type="ECO:0000256" key="4">
    <source>
        <dbReference type="ARBA" id="ARBA00022602"/>
    </source>
</evidence>
<dbReference type="GO" id="GO:0004663">
    <property type="term" value="F:Rab geranylgeranyltransferase activity"/>
    <property type="evidence" value="ECO:0007669"/>
    <property type="project" value="UniProtKB-UniRule"/>
</dbReference>
<keyword evidence="6" id="KW-0677">Repeat</keyword>
<evidence type="ECO:0000256" key="2">
    <source>
        <dbReference type="ARBA" id="ARBA00012656"/>
    </source>
</evidence>
<dbReference type="EC" id="2.5.1.60" evidence="2 9"/>
<evidence type="ECO:0000313" key="12">
    <source>
        <dbReference type="WBParaSite" id="TCLT_0000524701-mRNA-1"/>
    </source>
</evidence>
<comment type="function">
    <text evidence="9">Catalyzes the transfer of a geranyl-geranyl moiety from geranyl-geranyl pyrophosphate to cysteines occuring in specific C-terminal amino acid sequences.</text>
</comment>
<evidence type="ECO:0000256" key="5">
    <source>
        <dbReference type="ARBA" id="ARBA00022679"/>
    </source>
</evidence>
<accession>A0A0N5CXV0</accession>
<dbReference type="SUPFAM" id="SSF52058">
    <property type="entry name" value="L domain-like"/>
    <property type="match status" value="1"/>
</dbReference>
<keyword evidence="5 9" id="KW-0808">Transferase</keyword>
<dbReference type="PANTHER" id="PTHR11129:SF2">
    <property type="entry name" value="GERANYLGERANYL TRANSFERASE TYPE-2 SUBUNIT ALPHA"/>
    <property type="match status" value="1"/>
</dbReference>
<dbReference type="Gene3D" id="3.80.10.10">
    <property type="entry name" value="Ribonuclease Inhibitor"/>
    <property type="match status" value="1"/>
</dbReference>
<dbReference type="SUPFAM" id="SSF48439">
    <property type="entry name" value="Protein prenylyltransferase"/>
    <property type="match status" value="1"/>
</dbReference>
<dbReference type="OrthoDB" id="1658at2759"/>
<comment type="similarity">
    <text evidence="1 9">Belongs to the protein prenyltransferase subunit alpha family.</text>
</comment>
<evidence type="ECO:0000256" key="3">
    <source>
        <dbReference type="ARBA" id="ARBA00014772"/>
    </source>
</evidence>
<evidence type="ECO:0000256" key="9">
    <source>
        <dbReference type="RuleBase" id="RU367120"/>
    </source>
</evidence>
<dbReference type="STRING" id="103827.A0A0N5CXV0"/>
<evidence type="ECO:0000256" key="1">
    <source>
        <dbReference type="ARBA" id="ARBA00006734"/>
    </source>
</evidence>
<dbReference type="FunFam" id="1.25.40.120:FF:000035">
    <property type="entry name" value="Geranylgeranyl transferase type-2 subunit alpha"/>
    <property type="match status" value="1"/>
</dbReference>
<dbReference type="EMBL" id="UYYF01004328">
    <property type="protein sequence ID" value="VDN02453.1"/>
    <property type="molecule type" value="Genomic_DNA"/>
</dbReference>
<organism evidence="12">
    <name type="scientific">Thelazia callipaeda</name>
    <name type="common">Oriental eyeworm</name>
    <name type="synonym">Parasitic nematode</name>
    <dbReference type="NCBI Taxonomy" id="103827"/>
    <lineage>
        <taxon>Eukaryota</taxon>
        <taxon>Metazoa</taxon>
        <taxon>Ecdysozoa</taxon>
        <taxon>Nematoda</taxon>
        <taxon>Chromadorea</taxon>
        <taxon>Rhabditida</taxon>
        <taxon>Spirurina</taxon>
        <taxon>Spiruromorpha</taxon>
        <taxon>Thelazioidea</taxon>
        <taxon>Thelaziidae</taxon>
        <taxon>Thelazia</taxon>
    </lineage>
</organism>
<evidence type="ECO:0000313" key="10">
    <source>
        <dbReference type="EMBL" id="VDN02453.1"/>
    </source>
</evidence>
<dbReference type="Proteomes" id="UP000276776">
    <property type="component" value="Unassembled WGS sequence"/>
</dbReference>
<evidence type="ECO:0000313" key="11">
    <source>
        <dbReference type="Proteomes" id="UP000276776"/>
    </source>
</evidence>
<dbReference type="Gene3D" id="1.25.40.120">
    <property type="entry name" value="Protein prenylyltransferase"/>
    <property type="match status" value="1"/>
</dbReference>
<dbReference type="OMA" id="NCKQLME"/>
<name>A0A0N5CXV0_THECL</name>
<sequence>MHFVKKYPSTAEQKAKKKIEMAANLKFYVTVRDKIFEKRKNNQFDKEMLVLTASALAKNPEIYTFWNIRRKGIDILLKESEQKNEEPSDRESLIRAELLLTETCLEKNCKSYSAWFHRFWCFKQLKKPDVDKELALCEKFLSMDCRNFHCWDYRRQIVHFFDMPYRAELEFSTRLIDSNFSNYSSWYYRSYLLPILFPDPENQFIVEKQALECEYRVKFFDRLENAIFVDPEDHSAWMFIEWLFFSPKISCPLKNICVLGFICDVCQGNCESIITITFSHALFAKHVSNFLLIILEGDVQWDPSTCDAVQHLGTISYSLSHAFKITSAIKECNLRRSLMDPFKMINIEQPYFNKSRLYNIYEIECEELSEPRKQIIKKLMRICEVLIEELEIDDKNELMRWPVLTYTLALMKLNPIEMCDTILANLNKLAVEIDPQRSGMYLEIASDIQVNKRLREKINGVRAIDLLFAQVLQTGKGLLKMDNLGLKRSNHLQYLTSFITHLDVTGNQFADLREFRKFWRLTHLKLHKNPINSSEEISLPQLSYLGTDTESVVGSSNEVKPDWEKFETHNGVEDCPDIFDECPDLLI</sequence>
<dbReference type="Gene3D" id="2.60.40.1130">
    <property type="entry name" value="Rab geranylgeranyltransferase alpha-subunit, insert domain"/>
    <property type="match status" value="1"/>
</dbReference>
<dbReference type="Pfam" id="PF01239">
    <property type="entry name" value="PPTA"/>
    <property type="match status" value="3"/>
</dbReference>
<keyword evidence="11" id="KW-1185">Reference proteome</keyword>
<reference evidence="10 11" key="2">
    <citation type="submission" date="2018-11" db="EMBL/GenBank/DDBJ databases">
        <authorList>
            <consortium name="Pathogen Informatics"/>
        </authorList>
    </citation>
    <scope>NUCLEOTIDE SEQUENCE [LARGE SCALE GENOMIC DNA]</scope>
</reference>
<evidence type="ECO:0000256" key="6">
    <source>
        <dbReference type="ARBA" id="ARBA00022737"/>
    </source>
</evidence>
<dbReference type="PANTHER" id="PTHR11129">
    <property type="entry name" value="PROTEIN FARNESYLTRANSFERASE ALPHA SUBUNIT/RAB GERANYLGERANYL TRANSFERASE ALPHA SUBUNIT"/>
    <property type="match status" value="1"/>
</dbReference>
<evidence type="ECO:0000256" key="8">
    <source>
        <dbReference type="ARBA" id="ARBA00047658"/>
    </source>
</evidence>
<dbReference type="PROSITE" id="PS51147">
    <property type="entry name" value="PFTA"/>
    <property type="match status" value="3"/>
</dbReference>
<dbReference type="InterPro" id="IPR032675">
    <property type="entry name" value="LRR_dom_sf"/>
</dbReference>
<gene>
    <name evidence="10" type="ORF">TCLT_LOCUS5236</name>
</gene>
<comment type="catalytic activity">
    <reaction evidence="8 9">
        <text>geranylgeranyl diphosphate + L-cysteinyl-[protein] = S-geranylgeranyl-L-cysteinyl-[protein] + diphosphate</text>
        <dbReference type="Rhea" id="RHEA:21240"/>
        <dbReference type="Rhea" id="RHEA-COMP:10131"/>
        <dbReference type="Rhea" id="RHEA-COMP:11537"/>
        <dbReference type="ChEBI" id="CHEBI:29950"/>
        <dbReference type="ChEBI" id="CHEBI:33019"/>
        <dbReference type="ChEBI" id="CHEBI:57533"/>
        <dbReference type="ChEBI" id="CHEBI:86021"/>
        <dbReference type="EC" id="2.5.1.60"/>
    </reaction>
</comment>
<dbReference type="GO" id="GO:0097354">
    <property type="term" value="P:prenylation"/>
    <property type="evidence" value="ECO:0007669"/>
    <property type="project" value="UniProtKB-UniRule"/>
</dbReference>
<proteinExistence type="inferred from homology"/>
<evidence type="ECO:0000256" key="7">
    <source>
        <dbReference type="ARBA" id="ARBA00031267"/>
    </source>
</evidence>
<dbReference type="GO" id="GO:0005968">
    <property type="term" value="C:Rab-protein geranylgeranyltransferase complex"/>
    <property type="evidence" value="ECO:0007669"/>
    <property type="project" value="TreeGrafter"/>
</dbReference>
<reference evidence="12" key="1">
    <citation type="submission" date="2017-02" db="UniProtKB">
        <authorList>
            <consortium name="WormBaseParasite"/>
        </authorList>
    </citation>
    <scope>IDENTIFICATION</scope>
</reference>
<protein>
    <recommendedName>
        <fullName evidence="3 9">Geranylgeranyl transferase type-2 subunit alpha</fullName>
        <ecNumber evidence="2 9">2.5.1.60</ecNumber>
    </recommendedName>
    <alternativeName>
        <fullName evidence="7 9">Geranylgeranyl transferase type II subunit alpha</fullName>
    </alternativeName>
</protein>